<evidence type="ECO:0000313" key="3">
    <source>
        <dbReference type="Proteomes" id="UP001501074"/>
    </source>
</evidence>
<comment type="caution">
    <text evidence="2">The sequence shown here is derived from an EMBL/GenBank/DDBJ whole genome shotgun (WGS) entry which is preliminary data.</text>
</comment>
<comment type="similarity">
    <text evidence="1">Belongs to the phD/YefM antitoxin family.</text>
</comment>
<sequence length="156" mass="17341">MGISAVDPQTVQSSDLSRNSASVFAAADRGPVTITRRDGEPFVLLKASEVEFQRRGLELAAQLVAASLAPGDQPFAERLRVSFPWVEFLKPEDRLQFAQEIVDVARACAAVSRFDRLLLSLREWRSTAEALAQGYTPDDELIWIDEPVRVANPRDE</sequence>
<proteinExistence type="inferred from homology"/>
<dbReference type="RefSeq" id="WP_231487105.1">
    <property type="nucleotide sequence ID" value="NZ_BAAAZO010000008.1"/>
</dbReference>
<evidence type="ECO:0000256" key="1">
    <source>
        <dbReference type="ARBA" id="ARBA00009981"/>
    </source>
</evidence>
<evidence type="ECO:0000313" key="2">
    <source>
        <dbReference type="EMBL" id="GAA3621191.1"/>
    </source>
</evidence>
<dbReference type="SUPFAM" id="SSF143120">
    <property type="entry name" value="YefM-like"/>
    <property type="match status" value="1"/>
</dbReference>
<protein>
    <submittedName>
        <fullName evidence="2">Prevent-host-death protein</fullName>
    </submittedName>
</protein>
<organism evidence="2 3">
    <name type="scientific">Kineosporia mesophila</name>
    <dbReference type="NCBI Taxonomy" id="566012"/>
    <lineage>
        <taxon>Bacteria</taxon>
        <taxon>Bacillati</taxon>
        <taxon>Actinomycetota</taxon>
        <taxon>Actinomycetes</taxon>
        <taxon>Kineosporiales</taxon>
        <taxon>Kineosporiaceae</taxon>
        <taxon>Kineosporia</taxon>
    </lineage>
</organism>
<accession>A0ABP6ZWH7</accession>
<dbReference type="Proteomes" id="UP001501074">
    <property type="component" value="Unassembled WGS sequence"/>
</dbReference>
<name>A0ABP6ZWH7_9ACTN</name>
<reference evidence="3" key="1">
    <citation type="journal article" date="2019" name="Int. J. Syst. Evol. Microbiol.">
        <title>The Global Catalogue of Microorganisms (GCM) 10K type strain sequencing project: providing services to taxonomists for standard genome sequencing and annotation.</title>
        <authorList>
            <consortium name="The Broad Institute Genomics Platform"/>
            <consortium name="The Broad Institute Genome Sequencing Center for Infectious Disease"/>
            <person name="Wu L."/>
            <person name="Ma J."/>
        </authorList>
    </citation>
    <scope>NUCLEOTIDE SEQUENCE [LARGE SCALE GENOMIC DNA]</scope>
    <source>
        <strain evidence="3">JCM 16902</strain>
    </source>
</reference>
<gene>
    <name evidence="2" type="ORF">GCM10022223_42580</name>
</gene>
<keyword evidence="3" id="KW-1185">Reference proteome</keyword>
<dbReference type="InterPro" id="IPR036165">
    <property type="entry name" value="YefM-like_sf"/>
</dbReference>
<dbReference type="EMBL" id="BAAAZO010000008">
    <property type="protein sequence ID" value="GAA3621191.1"/>
    <property type="molecule type" value="Genomic_DNA"/>
</dbReference>